<evidence type="ECO:0000313" key="3">
    <source>
        <dbReference type="Proteomes" id="UP001604277"/>
    </source>
</evidence>
<feature type="region of interest" description="Disordered" evidence="1">
    <location>
        <begin position="1"/>
        <end position="28"/>
    </location>
</feature>
<reference evidence="3" key="1">
    <citation type="submission" date="2024-07" db="EMBL/GenBank/DDBJ databases">
        <title>Two chromosome-level genome assemblies of Korean endemic species Abeliophyllum distichum and Forsythia ovata (Oleaceae).</title>
        <authorList>
            <person name="Jang H."/>
        </authorList>
    </citation>
    <scope>NUCLEOTIDE SEQUENCE [LARGE SCALE GENOMIC DNA]</scope>
</reference>
<gene>
    <name evidence="2" type="ORF">Fot_16068</name>
</gene>
<evidence type="ECO:0000256" key="1">
    <source>
        <dbReference type="SAM" id="MobiDB-lite"/>
    </source>
</evidence>
<name>A0ABD1WBI5_9LAMI</name>
<dbReference type="AlphaFoldDB" id="A0ABD1WBI5"/>
<sequence length="121" mass="13537">MSHEDDLKQVAEEDDPKQVAEGDDPKQVAEVDVQMCKDDIKKLEDMISELRFESEASKIAALKRGIDPGYASTFQDNFGVGSVKPVWDCVVYERGNLSGFPPHVRIRFFAPNATPYMKSKG</sequence>
<protein>
    <submittedName>
        <fullName evidence="2">E3 ubiquitin-protein ligase</fullName>
    </submittedName>
</protein>
<evidence type="ECO:0000313" key="2">
    <source>
        <dbReference type="EMBL" id="KAL2546835.1"/>
    </source>
</evidence>
<accession>A0ABD1WBI5</accession>
<dbReference type="Proteomes" id="UP001604277">
    <property type="component" value="Unassembled WGS sequence"/>
</dbReference>
<dbReference type="EMBL" id="JBFOLJ010000004">
    <property type="protein sequence ID" value="KAL2546835.1"/>
    <property type="molecule type" value="Genomic_DNA"/>
</dbReference>
<proteinExistence type="predicted"/>
<comment type="caution">
    <text evidence="2">The sequence shown here is derived from an EMBL/GenBank/DDBJ whole genome shotgun (WGS) entry which is preliminary data.</text>
</comment>
<keyword evidence="3" id="KW-1185">Reference proteome</keyword>
<organism evidence="2 3">
    <name type="scientific">Forsythia ovata</name>
    <dbReference type="NCBI Taxonomy" id="205694"/>
    <lineage>
        <taxon>Eukaryota</taxon>
        <taxon>Viridiplantae</taxon>
        <taxon>Streptophyta</taxon>
        <taxon>Embryophyta</taxon>
        <taxon>Tracheophyta</taxon>
        <taxon>Spermatophyta</taxon>
        <taxon>Magnoliopsida</taxon>
        <taxon>eudicotyledons</taxon>
        <taxon>Gunneridae</taxon>
        <taxon>Pentapetalae</taxon>
        <taxon>asterids</taxon>
        <taxon>lamiids</taxon>
        <taxon>Lamiales</taxon>
        <taxon>Oleaceae</taxon>
        <taxon>Forsythieae</taxon>
        <taxon>Forsythia</taxon>
    </lineage>
</organism>